<dbReference type="AlphaFoldDB" id="F8P3S9"/>
<dbReference type="GO" id="GO:0031210">
    <property type="term" value="F:phosphatidylcholine binding"/>
    <property type="evidence" value="ECO:0007669"/>
    <property type="project" value="TreeGrafter"/>
</dbReference>
<reference evidence="4" key="1">
    <citation type="submission" date="2011-04" db="EMBL/GenBank/DDBJ databases">
        <title>Evolution of plant cell wall degrading machinery underlies the functional diversity of forest fungi.</title>
        <authorList>
            <consortium name="US DOE Joint Genome Institute (JGI-PGF)"/>
            <person name="Eastwood D.C."/>
            <person name="Floudas D."/>
            <person name="Binder M."/>
            <person name="Majcherczyk A."/>
            <person name="Schneider P."/>
            <person name="Aerts A."/>
            <person name="Asiegbu F.O."/>
            <person name="Baker S.E."/>
            <person name="Barry K."/>
            <person name="Bendiksby M."/>
            <person name="Blumentritt M."/>
            <person name="Coutinho P.M."/>
            <person name="Cullen D."/>
            <person name="Cullen D."/>
            <person name="Gathman A."/>
            <person name="Goodell B."/>
            <person name="Henrissat B."/>
            <person name="Ihrmark K."/>
            <person name="Kauserud H."/>
            <person name="Kohler A."/>
            <person name="LaButti K."/>
            <person name="Lapidus A."/>
            <person name="Lavin J.L."/>
            <person name="Lee Y.-H."/>
            <person name="Lindquist E."/>
            <person name="Lilly W."/>
            <person name="Lucas S."/>
            <person name="Morin E."/>
            <person name="Murat C."/>
            <person name="Oguiza J.A."/>
            <person name="Park J."/>
            <person name="Pisabarro A.G."/>
            <person name="Riley R."/>
            <person name="Rosling A."/>
            <person name="Salamov A."/>
            <person name="Schmidt O."/>
            <person name="Schmutz J."/>
            <person name="Skrede I."/>
            <person name="Stenlid J."/>
            <person name="Wiebenga A."/>
            <person name="Xie X."/>
            <person name="Kues U."/>
            <person name="Hibbett D.S."/>
            <person name="Hoffmeister D."/>
            <person name="Hogberg N."/>
            <person name="Martin F."/>
            <person name="Grigoriev I.V."/>
            <person name="Watkinson S.C."/>
        </authorList>
    </citation>
    <scope>NUCLEOTIDE SEQUENCE</scope>
    <source>
        <strain evidence="4">S7.9</strain>
    </source>
</reference>
<evidence type="ECO:0000256" key="2">
    <source>
        <dbReference type="SAM" id="MobiDB-lite"/>
    </source>
</evidence>
<dbReference type="PANTHER" id="PTHR10739">
    <property type="entry name" value="CYTIDYLYLTRANSFERASE"/>
    <property type="match status" value="1"/>
</dbReference>
<dbReference type="PANTHER" id="PTHR10739:SF13">
    <property type="entry name" value="CHOLINE-PHOSPHATE CYTIDYLYLTRANSFERASE"/>
    <property type="match status" value="1"/>
</dbReference>
<dbReference type="Pfam" id="PF01467">
    <property type="entry name" value="CTP_transf_like"/>
    <property type="match status" value="1"/>
</dbReference>
<feature type="region of interest" description="Disordered" evidence="2">
    <location>
        <begin position="227"/>
        <end position="248"/>
    </location>
</feature>
<proteinExistence type="predicted"/>
<dbReference type="EMBL" id="GL945437">
    <property type="protein sequence ID" value="EGO22178.1"/>
    <property type="molecule type" value="Genomic_DNA"/>
</dbReference>
<accession>F8P3S9</accession>
<dbReference type="InterPro" id="IPR004821">
    <property type="entry name" value="Cyt_trans-like"/>
</dbReference>
<dbReference type="OrthoDB" id="17102at2759"/>
<dbReference type="KEGG" id="sla:SERLADRAFT_472623"/>
<organism>
    <name type="scientific">Serpula lacrymans var. lacrymans (strain S7.9)</name>
    <name type="common">Dry rot fungus</name>
    <dbReference type="NCBI Taxonomy" id="578457"/>
    <lineage>
        <taxon>Eukaryota</taxon>
        <taxon>Fungi</taxon>
        <taxon>Dikarya</taxon>
        <taxon>Basidiomycota</taxon>
        <taxon>Agaricomycotina</taxon>
        <taxon>Agaricomycetes</taxon>
        <taxon>Agaricomycetidae</taxon>
        <taxon>Boletales</taxon>
        <taxon>Coniophorineae</taxon>
        <taxon>Serpulaceae</taxon>
        <taxon>Serpula</taxon>
    </lineage>
</organism>
<evidence type="ECO:0000259" key="3">
    <source>
        <dbReference type="Pfam" id="PF01467"/>
    </source>
</evidence>
<gene>
    <name evidence="4" type="ORF">SERLADRAFT_472623</name>
</gene>
<dbReference type="SUPFAM" id="SSF52374">
    <property type="entry name" value="Nucleotidylyl transferase"/>
    <property type="match status" value="1"/>
</dbReference>
<dbReference type="GO" id="GO:0005635">
    <property type="term" value="C:nuclear envelope"/>
    <property type="evidence" value="ECO:0007669"/>
    <property type="project" value="TreeGrafter"/>
</dbReference>
<dbReference type="GeneID" id="18820160"/>
<evidence type="ECO:0000256" key="1">
    <source>
        <dbReference type="ARBA" id="ARBA00026101"/>
    </source>
</evidence>
<dbReference type="HOGENOM" id="CLU_034585_1_1_1"/>
<dbReference type="Proteomes" id="UP000008064">
    <property type="component" value="Unassembled WGS sequence"/>
</dbReference>
<dbReference type="InterPro" id="IPR045049">
    <property type="entry name" value="Pcy1-like"/>
</dbReference>
<name>F8P3S9_SERL9</name>
<sequence>MDNCSVMSDEDYDVISNPGQRSLESSIADLSHIPTQNIYEPPPLRAAKEKFNTARLAASDIQSYVRKGIDATTAGRSAGYPSLAESKTVRVYVDGAFDAFNAGHALQLRQAKLSFPNVYLSVGVFSDDLCQSHGNLPKYPHIERLELLRHCRWVDEVISDAPWSLDDNFIFKNKIDYVALDEGSSVDPEFDKIRLQGYDTLKKLGRVIPTRRTSGLAPVELTVPVSESSQATPFRKAPELEPESSGDQEEVISGISGLMLDGQW</sequence>
<dbReference type="RefSeq" id="XP_007320716.1">
    <property type="nucleotide sequence ID" value="XM_007320654.1"/>
</dbReference>
<feature type="domain" description="Cytidyltransferase-like" evidence="3">
    <location>
        <begin position="92"/>
        <end position="188"/>
    </location>
</feature>
<protein>
    <recommendedName>
        <fullName evidence="1">choline-phosphate cytidylyltransferase</fullName>
        <ecNumber evidence="1">2.7.7.15</ecNumber>
    </recommendedName>
</protein>
<dbReference type="InterPro" id="IPR014729">
    <property type="entry name" value="Rossmann-like_a/b/a_fold"/>
</dbReference>
<evidence type="ECO:0000313" key="4">
    <source>
        <dbReference type="EMBL" id="EGO22178.1"/>
    </source>
</evidence>
<dbReference type="Gene3D" id="3.40.50.620">
    <property type="entry name" value="HUPs"/>
    <property type="match status" value="1"/>
</dbReference>
<dbReference type="EC" id="2.7.7.15" evidence="1"/>
<dbReference type="NCBIfam" id="TIGR00125">
    <property type="entry name" value="cyt_tran_rel"/>
    <property type="match status" value="1"/>
</dbReference>
<dbReference type="GO" id="GO:0004105">
    <property type="term" value="F:choline-phosphate cytidylyltransferase activity"/>
    <property type="evidence" value="ECO:0007669"/>
    <property type="project" value="UniProtKB-EC"/>
</dbReference>